<gene>
    <name evidence="7" type="ORF">BCL93_101510</name>
</gene>
<dbReference type="InterPro" id="IPR000873">
    <property type="entry name" value="AMP-dep_synth/lig_dom"/>
</dbReference>
<evidence type="ECO:0000256" key="3">
    <source>
        <dbReference type="ARBA" id="ARBA00022741"/>
    </source>
</evidence>
<keyword evidence="4" id="KW-0067">ATP-binding</keyword>
<dbReference type="EMBL" id="QLSX01000001">
    <property type="protein sequence ID" value="RAR64684.1"/>
    <property type="molecule type" value="Genomic_DNA"/>
</dbReference>
<dbReference type="InterPro" id="IPR042099">
    <property type="entry name" value="ANL_N_sf"/>
</dbReference>
<evidence type="ECO:0000259" key="6">
    <source>
        <dbReference type="Pfam" id="PF13193"/>
    </source>
</evidence>
<dbReference type="AlphaFoldDB" id="A0A328Y1M8"/>
<evidence type="ECO:0000256" key="4">
    <source>
        <dbReference type="ARBA" id="ARBA00022840"/>
    </source>
</evidence>
<feature type="domain" description="AMP-binding enzyme C-terminal" evidence="6">
    <location>
        <begin position="465"/>
        <end position="542"/>
    </location>
</feature>
<dbReference type="GO" id="GO:0005524">
    <property type="term" value="F:ATP binding"/>
    <property type="evidence" value="ECO:0007669"/>
    <property type="project" value="UniProtKB-KW"/>
</dbReference>
<dbReference type="Gene3D" id="3.40.50.12780">
    <property type="entry name" value="N-terminal domain of ligase-like"/>
    <property type="match status" value="1"/>
</dbReference>
<dbReference type="Pfam" id="PF13193">
    <property type="entry name" value="AMP-binding_C"/>
    <property type="match status" value="1"/>
</dbReference>
<dbReference type="GO" id="GO:0006637">
    <property type="term" value="P:acyl-CoA metabolic process"/>
    <property type="evidence" value="ECO:0007669"/>
    <property type="project" value="TreeGrafter"/>
</dbReference>
<dbReference type="GO" id="GO:0006633">
    <property type="term" value="P:fatty acid biosynthetic process"/>
    <property type="evidence" value="ECO:0007669"/>
    <property type="project" value="TreeGrafter"/>
</dbReference>
<evidence type="ECO:0000313" key="8">
    <source>
        <dbReference type="Proteomes" id="UP000249700"/>
    </source>
</evidence>
<dbReference type="PANTHER" id="PTHR43605">
    <property type="entry name" value="ACYL-COENZYME A SYNTHETASE"/>
    <property type="match status" value="1"/>
</dbReference>
<feature type="domain" description="AMP-dependent synthetase/ligase" evidence="5">
    <location>
        <begin position="53"/>
        <end position="403"/>
    </location>
</feature>
<dbReference type="GO" id="GO:0015645">
    <property type="term" value="F:fatty acid ligase activity"/>
    <property type="evidence" value="ECO:0007669"/>
    <property type="project" value="TreeGrafter"/>
</dbReference>
<organism evidence="7 8">
    <name type="scientific">Onishia taeanensis</name>
    <dbReference type="NCBI Taxonomy" id="284577"/>
    <lineage>
        <taxon>Bacteria</taxon>
        <taxon>Pseudomonadati</taxon>
        <taxon>Pseudomonadota</taxon>
        <taxon>Gammaproteobacteria</taxon>
        <taxon>Oceanospirillales</taxon>
        <taxon>Halomonadaceae</taxon>
        <taxon>Onishia</taxon>
    </lineage>
</organism>
<dbReference type="InterPro" id="IPR045851">
    <property type="entry name" value="AMP-bd_C_sf"/>
</dbReference>
<dbReference type="Gene3D" id="3.30.300.30">
    <property type="match status" value="1"/>
</dbReference>
<dbReference type="GO" id="GO:0004321">
    <property type="term" value="F:fatty-acyl-CoA synthase activity"/>
    <property type="evidence" value="ECO:0007669"/>
    <property type="project" value="TreeGrafter"/>
</dbReference>
<dbReference type="InterPro" id="IPR051087">
    <property type="entry name" value="Mitochondrial_ACSM"/>
</dbReference>
<reference evidence="7 8" key="1">
    <citation type="submission" date="2018-06" db="EMBL/GenBank/DDBJ databases">
        <title>Comparative analysis of microorganisms from saline springs in Andes Mountain Range, Colombia.</title>
        <authorList>
            <person name="Rubin E."/>
        </authorList>
    </citation>
    <scope>NUCLEOTIDE SEQUENCE [LARGE SCALE GENOMIC DNA]</scope>
    <source>
        <strain evidence="7 8">USBA-857</strain>
    </source>
</reference>
<proteinExistence type="inferred from homology"/>
<dbReference type="Pfam" id="PF00501">
    <property type="entry name" value="AMP-binding"/>
    <property type="match status" value="1"/>
</dbReference>
<accession>A0A328Y1M8</accession>
<comment type="similarity">
    <text evidence="1">Belongs to the ATP-dependent AMP-binding enzyme family.</text>
</comment>
<dbReference type="GO" id="GO:0016405">
    <property type="term" value="F:CoA-ligase activity"/>
    <property type="evidence" value="ECO:0007669"/>
    <property type="project" value="UniProtKB-ARBA"/>
</dbReference>
<evidence type="ECO:0000313" key="7">
    <source>
        <dbReference type="EMBL" id="RAR64684.1"/>
    </source>
</evidence>
<dbReference type="Proteomes" id="UP000249700">
    <property type="component" value="Unassembled WGS sequence"/>
</dbReference>
<comment type="caution">
    <text evidence="7">The sequence shown here is derived from an EMBL/GenBank/DDBJ whole genome shotgun (WGS) entry which is preliminary data.</text>
</comment>
<sequence length="559" mass="60985">MTTSRQPFQSPNTAFSFDETPFSFDESVARLDDHRDGHLNAYEACCGRQLRAGRGDVTALVHESVDGQVSRLSYAELDAQSARLAGWFQERGLGVGDRIASMLPRTPALLITVLATWRIGAVYQPLFTAFGPDAVDYRLSRADTQLVITDHANRAKFDGLSRCPAVMCIEGADAEHPEDLDWQTAIGHEPMTATPPRLSRDAPFLQMFTSGTVGKPKGVAVPLAALPAFASYMELAVGLRDDDRFWNMADPGWAYGLYYAITGPLLLGGTTHFCEAGFTAEGALAFMQRHGITNFAAAPTAYRLMKASGLFDDAHRDLSLRAASSAGEPLNTEVVNWVEKALGCAVMDHYGQTETGMTCCNHHGLEHPKHVGAMGVPMPGYRLVILDAENHEQPAGEPGVLAVDIANSPAHFFAGYTWQEKRPFVDGYYLTGDVVVQAEDGTFQFAGRDDDIITTAGYRVGPTDVENTVMTHPAVAESAAVGQPDEIRGEIITSYIVLREGFEASEQLADEIRQRVRERLSTHAFPRVITFIEELPKTPSGKIQRFKLRAQAADDARAS</sequence>
<dbReference type="PANTHER" id="PTHR43605:SF10">
    <property type="entry name" value="ACYL-COA SYNTHETASE MEDIUM CHAIN FAMILY MEMBER 3"/>
    <property type="match status" value="1"/>
</dbReference>
<evidence type="ECO:0000256" key="1">
    <source>
        <dbReference type="ARBA" id="ARBA00006432"/>
    </source>
</evidence>
<evidence type="ECO:0000259" key="5">
    <source>
        <dbReference type="Pfam" id="PF00501"/>
    </source>
</evidence>
<keyword evidence="2" id="KW-0436">Ligase</keyword>
<evidence type="ECO:0000256" key="2">
    <source>
        <dbReference type="ARBA" id="ARBA00022598"/>
    </source>
</evidence>
<protein>
    <submittedName>
        <fullName evidence="7">Acetyl-CoA synthetase</fullName>
    </submittedName>
</protein>
<name>A0A328Y1M8_9GAMM</name>
<dbReference type="RefSeq" id="WP_112053520.1">
    <property type="nucleotide sequence ID" value="NZ_QLSX01000001.1"/>
</dbReference>
<dbReference type="SUPFAM" id="SSF56801">
    <property type="entry name" value="Acetyl-CoA synthetase-like"/>
    <property type="match status" value="1"/>
</dbReference>
<dbReference type="OrthoDB" id="9803968at2"/>
<dbReference type="InterPro" id="IPR025110">
    <property type="entry name" value="AMP-bd_C"/>
</dbReference>
<keyword evidence="3" id="KW-0547">Nucleotide-binding</keyword>